<evidence type="ECO:0000256" key="1">
    <source>
        <dbReference type="ARBA" id="ARBA00005049"/>
    </source>
</evidence>
<evidence type="ECO:0000256" key="7">
    <source>
        <dbReference type="ARBA" id="ARBA00022679"/>
    </source>
</evidence>
<dbReference type="InterPro" id="IPR017846">
    <property type="entry name" value="Nict_dMeBzImd_PRibTrfase_bact"/>
</dbReference>
<dbReference type="AlphaFoldDB" id="A0A839SUM6"/>
<evidence type="ECO:0000256" key="5">
    <source>
        <dbReference type="ARBA" id="ARBA00022573"/>
    </source>
</evidence>
<dbReference type="InterPro" id="IPR036087">
    <property type="entry name" value="Nict_dMeBzImd_PRibTrfase_sf"/>
</dbReference>
<keyword evidence="12" id="KW-1185">Reference proteome</keyword>
<dbReference type="PANTHER" id="PTHR43463:SF1">
    <property type="entry name" value="NICOTINATE-NUCLEOTIDE--DIMETHYLBENZIMIDAZOLE PHOSPHORIBOSYLTRANSFERASE"/>
    <property type="match status" value="1"/>
</dbReference>
<evidence type="ECO:0000256" key="3">
    <source>
        <dbReference type="ARBA" id="ARBA00011991"/>
    </source>
</evidence>
<dbReference type="CDD" id="cd02439">
    <property type="entry name" value="DMB-PRT_CobT"/>
    <property type="match status" value="1"/>
</dbReference>
<evidence type="ECO:0000313" key="12">
    <source>
        <dbReference type="Proteomes" id="UP000581135"/>
    </source>
</evidence>
<comment type="function">
    <text evidence="10">Catalyzes the synthesis of alpha-ribazole-5'-phosphate from nicotinate mononucleotide (NAMN) and 5,6-dimethylbenzimidazole (DMB).</text>
</comment>
<evidence type="ECO:0000256" key="8">
    <source>
        <dbReference type="ARBA" id="ARBA00030686"/>
    </source>
</evidence>
<comment type="similarity">
    <text evidence="2 10">Belongs to the CobT family.</text>
</comment>
<dbReference type="NCBIfam" id="TIGR03160">
    <property type="entry name" value="cobT_DBIPRT"/>
    <property type="match status" value="1"/>
</dbReference>
<reference evidence="11 12" key="1">
    <citation type="submission" date="2020-08" db="EMBL/GenBank/DDBJ databases">
        <title>Genomic Encyclopedia of Type Strains, Phase III (KMG-III): the genomes of soil and plant-associated and newly described type strains.</title>
        <authorList>
            <person name="Whitman W."/>
        </authorList>
    </citation>
    <scope>NUCLEOTIDE SEQUENCE [LARGE SCALE GENOMIC DNA]</scope>
    <source>
        <strain evidence="11 12">CECT 8803</strain>
    </source>
</reference>
<dbReference type="SUPFAM" id="SSF52733">
    <property type="entry name" value="Nicotinate mononucleotide:5,6-dimethylbenzimidazole phosphoribosyltransferase (CobT)"/>
    <property type="match status" value="1"/>
</dbReference>
<accession>A0A839SUM6</accession>
<proteinExistence type="inferred from homology"/>
<dbReference type="GO" id="GO:0008939">
    <property type="term" value="F:nicotinate-nucleotide-dimethylbenzimidazole phosphoribosyltransferase activity"/>
    <property type="evidence" value="ECO:0007669"/>
    <property type="project" value="UniProtKB-UniRule"/>
</dbReference>
<evidence type="ECO:0000256" key="6">
    <source>
        <dbReference type="ARBA" id="ARBA00022676"/>
    </source>
</evidence>
<dbReference type="EC" id="2.4.2.21" evidence="3 10"/>
<dbReference type="RefSeq" id="WP_183417299.1">
    <property type="nucleotide sequence ID" value="NZ_JACHXA010000008.1"/>
</dbReference>
<name>A0A839SUM6_9PROT</name>
<dbReference type="PANTHER" id="PTHR43463">
    <property type="entry name" value="NICOTINATE-NUCLEOTIDE--DIMETHYLBENZIMIDAZOLE PHOSPHORIBOSYLTRANSFERASE"/>
    <property type="match status" value="1"/>
</dbReference>
<dbReference type="HAMAP" id="MF_00230">
    <property type="entry name" value="CobT"/>
    <property type="match status" value="1"/>
</dbReference>
<evidence type="ECO:0000256" key="9">
    <source>
        <dbReference type="ARBA" id="ARBA00047340"/>
    </source>
</evidence>
<dbReference type="EMBL" id="JACHXA010000008">
    <property type="protein sequence ID" value="MBB3066491.1"/>
    <property type="molecule type" value="Genomic_DNA"/>
</dbReference>
<organism evidence="11 12">
    <name type="scientific">Limibacillus halophilus</name>
    <dbReference type="NCBI Taxonomy" id="1579333"/>
    <lineage>
        <taxon>Bacteria</taxon>
        <taxon>Pseudomonadati</taxon>
        <taxon>Pseudomonadota</taxon>
        <taxon>Alphaproteobacteria</taxon>
        <taxon>Rhodospirillales</taxon>
        <taxon>Rhodovibrionaceae</taxon>
        <taxon>Limibacillus</taxon>
    </lineage>
</organism>
<comment type="pathway">
    <text evidence="1 10">Nucleoside biosynthesis; alpha-ribazole biosynthesis; alpha-ribazole from 5,6-dimethylbenzimidazole: step 1/2.</text>
</comment>
<keyword evidence="7 10" id="KW-0808">Transferase</keyword>
<gene>
    <name evidence="10" type="primary">cobT</name>
    <name evidence="11" type="ORF">FHR98_002797</name>
</gene>
<keyword evidence="5 10" id="KW-0169">Cobalamin biosynthesis</keyword>
<sequence>MSPNQPPVSFDEIRALLKELPGPDEAAADLALARQEQLTKPSGSLGRLEEIAVWLARWQGRASPGMERPRTAVFVANHGIAAKGVSAYPQEVTQQMVQNFVHGGAAVNQLCSVADADLRVYEMALEKPTGDISEGPAMLEDDCARAIAYGLMAVEEGFDAMALGEMGIGNTTAASAVCLALFGGAADDWVGRGTGLDDAGLKRKTALVEQAVAVNRDRLSDPLSILCALGGQELAAIVGAILAARLARTPILLDGFVSTAAAAIVHKLVPGGLDHCLVAHRSAEHAHGRLVEELGKVPLLDLDMRLGEGSGATLAFLLLKAAVACHNGMATFDQAAVSRRSRDN</sequence>
<evidence type="ECO:0000313" key="11">
    <source>
        <dbReference type="EMBL" id="MBB3066491.1"/>
    </source>
</evidence>
<comment type="caution">
    <text evidence="11">The sequence shown here is derived from an EMBL/GenBank/DDBJ whole genome shotgun (WGS) entry which is preliminary data.</text>
</comment>
<feature type="active site" description="Proton acceptor" evidence="10">
    <location>
        <position position="308"/>
    </location>
</feature>
<dbReference type="InterPro" id="IPR003200">
    <property type="entry name" value="Nict_dMeBzImd_PRibTrfase"/>
</dbReference>
<dbReference type="GO" id="GO:0009236">
    <property type="term" value="P:cobalamin biosynthetic process"/>
    <property type="evidence" value="ECO:0007669"/>
    <property type="project" value="UniProtKB-UniRule"/>
</dbReference>
<dbReference type="Gene3D" id="3.40.50.10210">
    <property type="match status" value="1"/>
</dbReference>
<evidence type="ECO:0000256" key="2">
    <source>
        <dbReference type="ARBA" id="ARBA00007110"/>
    </source>
</evidence>
<protein>
    <recommendedName>
        <fullName evidence="4 10">Nicotinate-nucleotide--dimethylbenzimidazole phosphoribosyltransferase</fullName>
        <shortName evidence="10">NN:DBI PRT</shortName>
        <ecNumber evidence="3 10">2.4.2.21</ecNumber>
    </recommendedName>
    <alternativeName>
        <fullName evidence="8 10">N(1)-alpha-phosphoribosyltransferase</fullName>
    </alternativeName>
</protein>
<dbReference type="UniPathway" id="UPA00061">
    <property type="reaction ID" value="UER00516"/>
</dbReference>
<comment type="catalytic activity">
    <reaction evidence="9 10">
        <text>5,6-dimethylbenzimidazole + nicotinate beta-D-ribonucleotide = alpha-ribazole 5'-phosphate + nicotinate + H(+)</text>
        <dbReference type="Rhea" id="RHEA:11196"/>
        <dbReference type="ChEBI" id="CHEBI:15378"/>
        <dbReference type="ChEBI" id="CHEBI:15890"/>
        <dbReference type="ChEBI" id="CHEBI:32544"/>
        <dbReference type="ChEBI" id="CHEBI:57502"/>
        <dbReference type="ChEBI" id="CHEBI:57918"/>
        <dbReference type="EC" id="2.4.2.21"/>
    </reaction>
</comment>
<dbReference type="Gene3D" id="1.10.1610.10">
    <property type="match status" value="1"/>
</dbReference>
<dbReference type="Proteomes" id="UP000581135">
    <property type="component" value="Unassembled WGS sequence"/>
</dbReference>
<dbReference type="InterPro" id="IPR023195">
    <property type="entry name" value="Nict_dMeBzImd_PRibTrfase_N"/>
</dbReference>
<dbReference type="Pfam" id="PF02277">
    <property type="entry name" value="DBI_PRT"/>
    <property type="match status" value="1"/>
</dbReference>
<evidence type="ECO:0000256" key="10">
    <source>
        <dbReference type="HAMAP-Rule" id="MF_00230"/>
    </source>
</evidence>
<evidence type="ECO:0000256" key="4">
    <source>
        <dbReference type="ARBA" id="ARBA00015486"/>
    </source>
</evidence>
<dbReference type="NCBIfam" id="NF000996">
    <property type="entry name" value="PRK00105.1"/>
    <property type="match status" value="1"/>
</dbReference>
<keyword evidence="6 10" id="KW-0328">Glycosyltransferase</keyword>